<dbReference type="GO" id="GO:0031119">
    <property type="term" value="P:tRNA pseudouridine synthesis"/>
    <property type="evidence" value="ECO:0007669"/>
    <property type="project" value="UniProtKB-UniRule"/>
</dbReference>
<dbReference type="HAMAP" id="MF_01080">
    <property type="entry name" value="TruB_bact"/>
    <property type="match status" value="1"/>
</dbReference>
<dbReference type="PATRIC" id="fig|216942.3.peg.349"/>
<evidence type="ECO:0000256" key="1">
    <source>
        <dbReference type="ARBA" id="ARBA00000385"/>
    </source>
</evidence>
<evidence type="ECO:0000313" key="7">
    <source>
        <dbReference type="EMBL" id="AKX34000.1"/>
    </source>
</evidence>
<dbReference type="OrthoDB" id="9802309at2"/>
<evidence type="ECO:0000259" key="6">
    <source>
        <dbReference type="Pfam" id="PF01509"/>
    </source>
</evidence>
<sequence>MNESGIFLIDKPKGITSNNLIQKLKAKFKIDKIGHAGTLDPMARGLMVVLVNQATKISNYLLSSDKRYIVTMDFFTKTDTMDITGTVVETQNFEKIDKKLIKEMIEKYDGYMYEQYPPMYSATKLEGKKLYEYARAGKEVEIKPKTVTIKKCTLIDFDQKNGKLSLDVSCSKGTYIRSLITDMAESIGFLATMSSLNRVECGKFSINDAKTIEEVEEKDIISVYDSLMLNGHSLVEYHKKSDILQGRTIELNGINFPFIFIIDNNKEVIAIYKHIAQNIYKCQRGLWSNIDQSLLTDAEKEGLND</sequence>
<dbReference type="Pfam" id="PF01509">
    <property type="entry name" value="TruB_N"/>
    <property type="match status" value="1"/>
</dbReference>
<keyword evidence="8" id="KW-1185">Reference proteome</keyword>
<dbReference type="PANTHER" id="PTHR13767">
    <property type="entry name" value="TRNA-PSEUDOURIDINE SYNTHASE"/>
    <property type="match status" value="1"/>
</dbReference>
<dbReference type="GO" id="GO:1990481">
    <property type="term" value="P:mRNA pseudouridine synthesis"/>
    <property type="evidence" value="ECO:0007669"/>
    <property type="project" value="TreeGrafter"/>
</dbReference>
<dbReference type="EC" id="5.4.99.25" evidence="5"/>
<dbReference type="InterPro" id="IPR014780">
    <property type="entry name" value="tRNA_psdUridine_synth_TruB"/>
</dbReference>
<organism evidence="7 8">
    <name type="scientific">Spiroplasma litorale</name>
    <dbReference type="NCBI Taxonomy" id="216942"/>
    <lineage>
        <taxon>Bacteria</taxon>
        <taxon>Bacillati</taxon>
        <taxon>Mycoplasmatota</taxon>
        <taxon>Mollicutes</taxon>
        <taxon>Entomoplasmatales</taxon>
        <taxon>Spiroplasmataceae</taxon>
        <taxon>Spiroplasma</taxon>
    </lineage>
</organism>
<gene>
    <name evidence="5 7" type="primary">truB</name>
    <name evidence="7" type="ORF">SLITO_v1c03460</name>
</gene>
<protein>
    <recommendedName>
        <fullName evidence="5">tRNA pseudouridine synthase B</fullName>
        <ecNumber evidence="5">5.4.99.25</ecNumber>
    </recommendedName>
    <alternativeName>
        <fullName evidence="5">tRNA pseudouridine(55) synthase</fullName>
        <shortName evidence="5">Psi55 synthase</shortName>
    </alternativeName>
    <alternativeName>
        <fullName evidence="5">tRNA pseudouridylate synthase</fullName>
    </alternativeName>
    <alternativeName>
        <fullName evidence="5">tRNA-uridine isomerase</fullName>
    </alternativeName>
</protein>
<evidence type="ECO:0000313" key="8">
    <source>
        <dbReference type="Proteomes" id="UP000067476"/>
    </source>
</evidence>
<evidence type="ECO:0000256" key="5">
    <source>
        <dbReference type="HAMAP-Rule" id="MF_01080"/>
    </source>
</evidence>
<keyword evidence="4 5" id="KW-0413">Isomerase</keyword>
<reference evidence="7 8" key="1">
    <citation type="journal article" date="2015" name="Genome Announc.">
        <title>Complete Genome Sequence of Spiroplasma litorale TN-1T (DSM 21781), a Bacterium Isolated from a Green-Eyed Horsefly (Tabanus nigrovittatus).</title>
        <authorList>
            <person name="Lo W.S."/>
            <person name="Lai Y.C."/>
            <person name="Lien Y.W."/>
            <person name="Wang T.H."/>
            <person name="Kuo C.H."/>
        </authorList>
    </citation>
    <scope>NUCLEOTIDE SEQUENCE [LARGE SCALE GENOMIC DNA]</scope>
    <source>
        <strain evidence="7 8">TN-1</strain>
    </source>
</reference>
<comment type="catalytic activity">
    <reaction evidence="1 5">
        <text>uridine(55) in tRNA = pseudouridine(55) in tRNA</text>
        <dbReference type="Rhea" id="RHEA:42532"/>
        <dbReference type="Rhea" id="RHEA-COMP:10101"/>
        <dbReference type="Rhea" id="RHEA-COMP:10102"/>
        <dbReference type="ChEBI" id="CHEBI:65314"/>
        <dbReference type="ChEBI" id="CHEBI:65315"/>
        <dbReference type="EC" id="5.4.99.25"/>
    </reaction>
</comment>
<evidence type="ECO:0000256" key="4">
    <source>
        <dbReference type="ARBA" id="ARBA00023235"/>
    </source>
</evidence>
<dbReference type="SUPFAM" id="SSF55120">
    <property type="entry name" value="Pseudouridine synthase"/>
    <property type="match status" value="1"/>
</dbReference>
<dbReference type="Gene3D" id="3.30.2350.10">
    <property type="entry name" value="Pseudouridine synthase"/>
    <property type="match status" value="1"/>
</dbReference>
<accession>A0A0K1W0Z4</accession>
<comment type="similarity">
    <text evidence="2 5">Belongs to the pseudouridine synthase TruB family. Type 1 subfamily.</text>
</comment>
<name>A0A0K1W0Z4_9MOLU</name>
<dbReference type="CDD" id="cd02573">
    <property type="entry name" value="PseudoU_synth_EcTruB"/>
    <property type="match status" value="1"/>
</dbReference>
<evidence type="ECO:0000256" key="3">
    <source>
        <dbReference type="ARBA" id="ARBA00022694"/>
    </source>
</evidence>
<comment type="function">
    <text evidence="5">Responsible for synthesis of pseudouridine from uracil-55 in the psi GC loop of transfer RNAs.</text>
</comment>
<dbReference type="KEGG" id="sll:SLITO_v1c03460"/>
<dbReference type="STRING" id="216942.SLITO_v1c03460"/>
<dbReference type="PANTHER" id="PTHR13767:SF2">
    <property type="entry name" value="PSEUDOURIDYLATE SYNTHASE TRUB1"/>
    <property type="match status" value="1"/>
</dbReference>
<dbReference type="AlphaFoldDB" id="A0A0K1W0Z4"/>
<evidence type="ECO:0000256" key="2">
    <source>
        <dbReference type="ARBA" id="ARBA00005642"/>
    </source>
</evidence>
<dbReference type="InterPro" id="IPR020103">
    <property type="entry name" value="PsdUridine_synth_cat_dom_sf"/>
</dbReference>
<dbReference type="GO" id="GO:0003723">
    <property type="term" value="F:RNA binding"/>
    <property type="evidence" value="ECO:0007669"/>
    <property type="project" value="InterPro"/>
</dbReference>
<dbReference type="InterPro" id="IPR002501">
    <property type="entry name" value="PsdUridine_synth_N"/>
</dbReference>
<dbReference type="RefSeq" id="WP_075058095.1">
    <property type="nucleotide sequence ID" value="NZ_CP012357.1"/>
</dbReference>
<keyword evidence="3 5" id="KW-0819">tRNA processing</keyword>
<dbReference type="GO" id="GO:0160148">
    <property type="term" value="F:tRNA pseudouridine(55) synthase activity"/>
    <property type="evidence" value="ECO:0007669"/>
    <property type="project" value="UniProtKB-EC"/>
</dbReference>
<feature type="active site" description="Nucleophile" evidence="5">
    <location>
        <position position="40"/>
    </location>
</feature>
<dbReference type="EMBL" id="CP012357">
    <property type="protein sequence ID" value="AKX34000.1"/>
    <property type="molecule type" value="Genomic_DNA"/>
</dbReference>
<feature type="domain" description="Pseudouridine synthase II N-terminal" evidence="6">
    <location>
        <begin position="25"/>
        <end position="176"/>
    </location>
</feature>
<dbReference type="Proteomes" id="UP000067476">
    <property type="component" value="Chromosome"/>
</dbReference>
<proteinExistence type="inferred from homology"/>
<dbReference type="NCBIfam" id="TIGR00431">
    <property type="entry name" value="TruB"/>
    <property type="match status" value="1"/>
</dbReference>